<dbReference type="RefSeq" id="XP_030926550.1">
    <property type="nucleotide sequence ID" value="XM_031070690.1"/>
</dbReference>
<dbReference type="SMART" id="SM00365">
    <property type="entry name" value="LRR_SD22"/>
    <property type="match status" value="7"/>
</dbReference>
<dbReference type="RefSeq" id="XP_030926555.1">
    <property type="nucleotide sequence ID" value="XM_031070695.1"/>
</dbReference>
<gene>
    <name evidence="15" type="primary">LOC115953161</name>
</gene>
<evidence type="ECO:0000256" key="8">
    <source>
        <dbReference type="ARBA" id="ARBA00022737"/>
    </source>
</evidence>
<evidence type="ECO:0000256" key="11">
    <source>
        <dbReference type="ARBA" id="ARBA00023170"/>
    </source>
</evidence>
<dbReference type="InterPro" id="IPR032675">
    <property type="entry name" value="LRR_dom_sf"/>
</dbReference>
<evidence type="ECO:0000256" key="4">
    <source>
        <dbReference type="ARBA" id="ARBA00022475"/>
    </source>
</evidence>
<dbReference type="FunFam" id="3.80.10.10:FF:000041">
    <property type="entry name" value="LRR receptor-like serine/threonine-protein kinase ERECTA"/>
    <property type="match status" value="1"/>
</dbReference>
<dbReference type="RefSeq" id="XP_030926554.1">
    <property type="nucleotide sequence ID" value="XM_031070694.1"/>
</dbReference>
<dbReference type="PANTHER" id="PTHR27000:SF787">
    <property type="entry name" value="RECEPTOR-LIKE PROTEIN 39"/>
    <property type="match status" value="1"/>
</dbReference>
<keyword evidence="9 13" id="KW-1133">Transmembrane helix</keyword>
<keyword evidence="4" id="KW-1003">Cell membrane</keyword>
<dbReference type="SUPFAM" id="SSF52058">
    <property type="entry name" value="L domain-like"/>
    <property type="match status" value="3"/>
</dbReference>
<evidence type="ECO:0000256" key="1">
    <source>
        <dbReference type="ARBA" id="ARBA00004236"/>
    </source>
</evidence>
<keyword evidence="5" id="KW-0433">Leucine-rich repeat</keyword>
<dbReference type="Gene3D" id="3.80.10.10">
    <property type="entry name" value="Ribonuclease Inhibitor"/>
    <property type="match status" value="5"/>
</dbReference>
<evidence type="ECO:0000313" key="16">
    <source>
        <dbReference type="Proteomes" id="UP000594261"/>
    </source>
</evidence>
<evidence type="ECO:0000256" key="9">
    <source>
        <dbReference type="ARBA" id="ARBA00022989"/>
    </source>
</evidence>
<feature type="transmembrane region" description="Helical" evidence="13">
    <location>
        <begin position="909"/>
        <end position="933"/>
    </location>
</feature>
<dbReference type="KEGG" id="qlo:115953161"/>
<dbReference type="EMBL" id="LRBV02000007">
    <property type="status" value="NOT_ANNOTATED_CDS"/>
    <property type="molecule type" value="Genomic_DNA"/>
</dbReference>
<dbReference type="RefSeq" id="XP_030926551.1">
    <property type="nucleotide sequence ID" value="XM_031070691.1"/>
</dbReference>
<dbReference type="EnsemblPlants" id="QL07p003288:mrna">
    <property type="protein sequence ID" value="QL07p003288:mrna"/>
    <property type="gene ID" value="QL07p003288"/>
</dbReference>
<feature type="signal peptide" evidence="14">
    <location>
        <begin position="1"/>
        <end position="26"/>
    </location>
</feature>
<sequence>MGCLGWKNQLFCLLVILSLLFHFSSSFSSSLSSISPCSALLHFNHSLSLDLSASPSYYTSRIQMCDNSYPKTASWKEDKDCCSWDGVVCHQTTRHVIGLDLSCSWLRGPIHSNSTLFFLPHLRALNLAGNCFNESLISPEFGKFKTLTHLNLSYSCFSGKIPNEISHLSSLISLDLSLNNGLLIETPVWKSVIHNLTQLRELLLDQSDMSSIRPNSLMNLSSSFTTLSLNYCKLQGKLENSILCLPSIQTLDLGFNINLDMGSLPKSNWSSYLQFLDLSSVSFSEKLPDSIGNLKSLKYLDISNCNFTGSILTSLGNLTKLTYLTLSSNNFSGLLPLSVFNLPNLSSLYLDNNQLIGPLPNHVSGLLNLKDLYLSSNFLNGTLPSWLSNLPSLVSLSLNGNQFIGEIGEFKSNSLKHLDLSYNKLYGSIPRSISRFVNLTYLSLSSNNWSNMLELEMFSKLKNLVFLDFSNNLVSINNNVTYTLPKLSSLNLSSCNISEFPIFLRIATTLQFLDLSNNRIYGQVPKWLEDMGRDSLYFLDLHDNLLQGPFPTLSFLSLEYLSVSNNKLTGEIPSLICNTSSLYVLDLSHNNLSGVVPKCLVHSNVLSVLDLRMNSLHGTIPATFSKGNHFRNINLNGNQLEGPLPRSLANCRNLEVLDLGSNKINGTFPYWLEGLLYLRVLVIRSNKFQGRIGNPKTKSPFPNLRILDISNNEFNGPLPIKYFKFLKAMTNVDEGKVALKYMGDGYYQDSLNVMMKGLYIELVRIQTVFTTIDFSNNSFRGEIPKIIGRLKSLKGLNFSHNNLTGYIPPSFGNLSNLEWLDLSFNKLIGEIPKQLVDLPWLEVLKLSHNQLTGHIPFGKQFNTFDNDSYTDNQGLCGFPLSKTCNSLEAKKPPPLTLQQEDYLGPENGFSWQAISMGYGCGVIFGMLMGYLMFKIGKPKWIVRMVNLE</sequence>
<dbReference type="Pfam" id="PF00560">
    <property type="entry name" value="LRR_1"/>
    <property type="match status" value="6"/>
</dbReference>
<keyword evidence="6 13" id="KW-0812">Transmembrane</keyword>
<dbReference type="RefSeq" id="XP_030926553.1">
    <property type="nucleotide sequence ID" value="XM_031070693.1"/>
</dbReference>
<evidence type="ECO:0000256" key="12">
    <source>
        <dbReference type="ARBA" id="ARBA00023180"/>
    </source>
</evidence>
<evidence type="ECO:0008006" key="17">
    <source>
        <dbReference type="Google" id="ProtNLM"/>
    </source>
</evidence>
<dbReference type="FunFam" id="3.80.10.10:FF:000095">
    <property type="entry name" value="LRR receptor-like serine/threonine-protein kinase GSO1"/>
    <property type="match status" value="1"/>
</dbReference>
<feature type="chain" id="PRO_5029493438" description="Leucine-rich repeat-containing N-terminal plant-type domain-containing protein" evidence="14">
    <location>
        <begin position="27"/>
        <end position="948"/>
    </location>
</feature>
<dbReference type="RefSeq" id="XP_030926552.1">
    <property type="nucleotide sequence ID" value="XM_031070692.1"/>
</dbReference>
<dbReference type="InParanoid" id="A0A7N2M0Q4"/>
<dbReference type="RefSeq" id="XP_030926556.1">
    <property type="nucleotide sequence ID" value="XM_031070696.1"/>
</dbReference>
<dbReference type="Gramene" id="QL07p003288:mrna">
    <property type="protein sequence ID" value="QL07p003288:mrna"/>
    <property type="gene ID" value="QL07p003288"/>
</dbReference>
<dbReference type="PROSITE" id="PS51450">
    <property type="entry name" value="LRR"/>
    <property type="match status" value="1"/>
</dbReference>
<keyword evidence="11" id="KW-0675">Receptor</keyword>
<evidence type="ECO:0000256" key="7">
    <source>
        <dbReference type="ARBA" id="ARBA00022729"/>
    </source>
</evidence>
<dbReference type="Proteomes" id="UP000594261">
    <property type="component" value="Chromosome 7"/>
</dbReference>
<keyword evidence="7 14" id="KW-0732">Signal</keyword>
<comment type="subcellular location">
    <subcellularLocation>
        <location evidence="1">Cell membrane</location>
    </subcellularLocation>
    <subcellularLocation>
        <location evidence="2">Membrane</location>
        <topology evidence="2">Single-pass type I membrane protein</topology>
    </subcellularLocation>
</comment>
<dbReference type="SMART" id="SM00369">
    <property type="entry name" value="LRR_TYP"/>
    <property type="match status" value="11"/>
</dbReference>
<keyword evidence="10 13" id="KW-0472">Membrane</keyword>
<dbReference type="InterPro" id="IPR003591">
    <property type="entry name" value="Leu-rich_rpt_typical-subtyp"/>
</dbReference>
<dbReference type="FunFam" id="3.80.10.10:FF:000213">
    <property type="entry name" value="Tyrosine-sulfated glycopeptide receptor 1"/>
    <property type="match status" value="1"/>
</dbReference>
<dbReference type="InterPro" id="IPR001611">
    <property type="entry name" value="Leu-rich_rpt"/>
</dbReference>
<proteinExistence type="inferred from homology"/>
<dbReference type="PANTHER" id="PTHR27000">
    <property type="entry name" value="LEUCINE-RICH REPEAT RECEPTOR-LIKE PROTEIN KINASE FAMILY PROTEIN-RELATED"/>
    <property type="match status" value="1"/>
</dbReference>
<dbReference type="GO" id="GO:0005886">
    <property type="term" value="C:plasma membrane"/>
    <property type="evidence" value="ECO:0007669"/>
    <property type="project" value="UniProtKB-SubCell"/>
</dbReference>
<evidence type="ECO:0000256" key="2">
    <source>
        <dbReference type="ARBA" id="ARBA00004479"/>
    </source>
</evidence>
<evidence type="ECO:0000256" key="14">
    <source>
        <dbReference type="SAM" id="SignalP"/>
    </source>
</evidence>
<keyword evidence="8" id="KW-0677">Repeat</keyword>
<name>A0A7N2M0Q4_QUELO</name>
<comment type="similarity">
    <text evidence="3">Belongs to the RLP family.</text>
</comment>
<dbReference type="AlphaFoldDB" id="A0A7N2M0Q4"/>
<organism evidence="15 16">
    <name type="scientific">Quercus lobata</name>
    <name type="common">Valley oak</name>
    <dbReference type="NCBI Taxonomy" id="97700"/>
    <lineage>
        <taxon>Eukaryota</taxon>
        <taxon>Viridiplantae</taxon>
        <taxon>Streptophyta</taxon>
        <taxon>Embryophyta</taxon>
        <taxon>Tracheophyta</taxon>
        <taxon>Spermatophyta</taxon>
        <taxon>Magnoliopsida</taxon>
        <taxon>eudicotyledons</taxon>
        <taxon>Gunneridae</taxon>
        <taxon>Pentapetalae</taxon>
        <taxon>rosids</taxon>
        <taxon>fabids</taxon>
        <taxon>Fagales</taxon>
        <taxon>Fagaceae</taxon>
        <taxon>Quercus</taxon>
    </lineage>
</organism>
<keyword evidence="12" id="KW-0325">Glycoprotein</keyword>
<dbReference type="Pfam" id="PF13855">
    <property type="entry name" value="LRR_8"/>
    <property type="match status" value="4"/>
</dbReference>
<keyword evidence="16" id="KW-1185">Reference proteome</keyword>
<evidence type="ECO:0000256" key="5">
    <source>
        <dbReference type="ARBA" id="ARBA00022614"/>
    </source>
</evidence>
<evidence type="ECO:0000256" key="6">
    <source>
        <dbReference type="ARBA" id="ARBA00022692"/>
    </source>
</evidence>
<reference evidence="15 16" key="1">
    <citation type="journal article" date="2016" name="G3 (Bethesda)">
        <title>First Draft Assembly and Annotation of the Genome of a California Endemic Oak Quercus lobata Nee (Fagaceae).</title>
        <authorList>
            <person name="Sork V.L."/>
            <person name="Fitz-Gibbon S.T."/>
            <person name="Puiu D."/>
            <person name="Crepeau M."/>
            <person name="Gugger P.F."/>
            <person name="Sherman R."/>
            <person name="Stevens K."/>
            <person name="Langley C.H."/>
            <person name="Pellegrini M."/>
            <person name="Salzberg S.L."/>
        </authorList>
    </citation>
    <scope>NUCLEOTIDE SEQUENCE [LARGE SCALE GENOMIC DNA]</scope>
    <source>
        <strain evidence="15 16">cv. SW786</strain>
    </source>
</reference>
<dbReference type="PRINTS" id="PR00019">
    <property type="entry name" value="LEURICHRPT"/>
</dbReference>
<evidence type="ECO:0000256" key="13">
    <source>
        <dbReference type="SAM" id="Phobius"/>
    </source>
</evidence>
<dbReference type="GeneID" id="115953161"/>
<accession>A0A7N2M0Q4</accession>
<evidence type="ECO:0000256" key="10">
    <source>
        <dbReference type="ARBA" id="ARBA00023136"/>
    </source>
</evidence>
<dbReference type="OMA" id="WFIAIAD"/>
<evidence type="ECO:0000256" key="3">
    <source>
        <dbReference type="ARBA" id="ARBA00009592"/>
    </source>
</evidence>
<reference evidence="15" key="2">
    <citation type="submission" date="2021-01" db="UniProtKB">
        <authorList>
            <consortium name="EnsemblPlants"/>
        </authorList>
    </citation>
    <scope>IDENTIFICATION</scope>
</reference>
<protein>
    <recommendedName>
        <fullName evidence="17">Leucine-rich repeat-containing N-terminal plant-type domain-containing protein</fullName>
    </recommendedName>
</protein>
<dbReference type="OrthoDB" id="442066at2759"/>
<evidence type="ECO:0000313" key="15">
    <source>
        <dbReference type="EnsemblPlants" id="QL07p003288:mrna"/>
    </source>
</evidence>